<dbReference type="GO" id="GO:0008237">
    <property type="term" value="F:metallopeptidase activity"/>
    <property type="evidence" value="ECO:0007669"/>
    <property type="project" value="UniProtKB-KW"/>
</dbReference>
<keyword evidence="9" id="KW-0482">Metalloprotease</keyword>
<evidence type="ECO:0000256" key="6">
    <source>
        <dbReference type="ARBA" id="ARBA00022670"/>
    </source>
</evidence>
<dbReference type="GO" id="GO:0004177">
    <property type="term" value="F:aminopeptidase activity"/>
    <property type="evidence" value="ECO:0007669"/>
    <property type="project" value="UniProtKB-KW"/>
</dbReference>
<evidence type="ECO:0000256" key="7">
    <source>
        <dbReference type="ARBA" id="ARBA00022723"/>
    </source>
</evidence>
<dbReference type="RefSeq" id="WP_122921318.1">
    <property type="nucleotide sequence ID" value="NZ_RHHQ01000027.1"/>
</dbReference>
<evidence type="ECO:0000313" key="11">
    <source>
        <dbReference type="Proteomes" id="UP000271031"/>
    </source>
</evidence>
<dbReference type="GO" id="GO:0006508">
    <property type="term" value="P:proteolysis"/>
    <property type="evidence" value="ECO:0007669"/>
    <property type="project" value="UniProtKB-KW"/>
</dbReference>
<comment type="cofactor">
    <cofactor evidence="2">
        <name>Mg(2+)</name>
        <dbReference type="ChEBI" id="CHEBI:18420"/>
    </cofactor>
</comment>
<comment type="cofactor">
    <cofactor evidence="1">
        <name>Co(2+)</name>
        <dbReference type="ChEBI" id="CHEBI:48828"/>
    </cofactor>
</comment>
<dbReference type="PANTHER" id="PTHR34448">
    <property type="entry name" value="AMINOPEPTIDASE"/>
    <property type="match status" value="1"/>
</dbReference>
<keyword evidence="11" id="KW-1185">Reference proteome</keyword>
<gene>
    <name evidence="10" type="ORF">EDM56_28425</name>
</gene>
<dbReference type="Proteomes" id="UP000271031">
    <property type="component" value="Unassembled WGS sequence"/>
</dbReference>
<evidence type="ECO:0000256" key="5">
    <source>
        <dbReference type="ARBA" id="ARBA00022438"/>
    </source>
</evidence>
<sequence>MDDLRYSGQYADVLVNAALKIKKGDELVVILPEYYKSFGELLRWTAQDAGAKAVNIFYEDQEKERDHYLSGRTDKYRWLFDEQFDEIEKKIQNDARLLVLRSTRFGIFSQLSPEQLKLRNQYYRQDFGRIFYYVQGNKVAYCLGALPNSEWASLVFPDEMEEVRIKRLWDKMSRAIYLDRENPVQFWNDRMSILNKRKQALDLAGFEKIVVSGPDTWLEIELPVNHLWQGGTHSRPNGRDFIPNIPTEEVYTIPKRDGVNGRLTNRHRTYFINRTVDEHTLFFHNGELTKVESPDEDFAAEFVDWLSSMPGAKNLGEFALVSNSGVKDQGVYFYEPVYDENASCHFAFGSGYRSNIKGGEEMTDEEFLAHGGNLSPLHMDFMYDSCNMVISGVKHGELTRIIDQGQWVYQYDEGEVCNEEQTI</sequence>
<dbReference type="GO" id="GO:0046872">
    <property type="term" value="F:metal ion binding"/>
    <property type="evidence" value="ECO:0007669"/>
    <property type="project" value="UniProtKB-KW"/>
</dbReference>
<accession>A0A3M8CWK0</accession>
<proteinExistence type="inferred from homology"/>
<dbReference type="AlphaFoldDB" id="A0A3M8CWK0"/>
<keyword evidence="5 10" id="KW-0031">Aminopeptidase</keyword>
<dbReference type="Gene3D" id="3.40.1830.10">
    <property type="entry name" value="Thermophilic metalloprotease (M29)"/>
    <property type="match status" value="1"/>
</dbReference>
<dbReference type="InterPro" id="IPR035097">
    <property type="entry name" value="M29_N-terminal"/>
</dbReference>
<evidence type="ECO:0000256" key="1">
    <source>
        <dbReference type="ARBA" id="ARBA00001941"/>
    </source>
</evidence>
<keyword evidence="6" id="KW-0645">Protease</keyword>
<keyword evidence="7" id="KW-0479">Metal-binding</keyword>
<evidence type="ECO:0000256" key="9">
    <source>
        <dbReference type="ARBA" id="ARBA00023049"/>
    </source>
</evidence>
<evidence type="ECO:0000313" key="10">
    <source>
        <dbReference type="EMBL" id="RNB79741.1"/>
    </source>
</evidence>
<dbReference type="EMBL" id="RHHQ01000027">
    <property type="protein sequence ID" value="RNB79741.1"/>
    <property type="molecule type" value="Genomic_DNA"/>
</dbReference>
<dbReference type="SUPFAM" id="SSF144052">
    <property type="entry name" value="Thermophilic metalloprotease-like"/>
    <property type="match status" value="1"/>
</dbReference>
<evidence type="ECO:0000256" key="2">
    <source>
        <dbReference type="ARBA" id="ARBA00001946"/>
    </source>
</evidence>
<evidence type="ECO:0000256" key="8">
    <source>
        <dbReference type="ARBA" id="ARBA00022801"/>
    </source>
</evidence>
<dbReference type="InterPro" id="IPR052170">
    <property type="entry name" value="M29_Exopeptidase"/>
</dbReference>
<keyword evidence="8" id="KW-0378">Hydrolase</keyword>
<evidence type="ECO:0000256" key="4">
    <source>
        <dbReference type="ARBA" id="ARBA00008236"/>
    </source>
</evidence>
<dbReference type="InterPro" id="IPR000787">
    <property type="entry name" value="Peptidase_M29"/>
</dbReference>
<comment type="cofactor">
    <cofactor evidence="3">
        <name>Zn(2+)</name>
        <dbReference type="ChEBI" id="CHEBI:29105"/>
    </cofactor>
</comment>
<dbReference type="PRINTS" id="PR00919">
    <property type="entry name" value="THERMOPTASE"/>
</dbReference>
<comment type="caution">
    <text evidence="10">The sequence shown here is derived from an EMBL/GenBank/DDBJ whole genome shotgun (WGS) entry which is preliminary data.</text>
</comment>
<dbReference type="PANTHER" id="PTHR34448:SF3">
    <property type="entry name" value="AMINOPEPTIDASE AMPS"/>
    <property type="match status" value="1"/>
</dbReference>
<dbReference type="OrthoDB" id="9803993at2"/>
<evidence type="ECO:0000256" key="3">
    <source>
        <dbReference type="ARBA" id="ARBA00001947"/>
    </source>
</evidence>
<dbReference type="Pfam" id="PF02073">
    <property type="entry name" value="Peptidase_M29"/>
    <property type="match status" value="1"/>
</dbReference>
<reference evidence="10 11" key="1">
    <citation type="submission" date="2018-10" db="EMBL/GenBank/DDBJ databases">
        <title>Phylogenomics of Brevibacillus.</title>
        <authorList>
            <person name="Dunlap C."/>
        </authorList>
    </citation>
    <scope>NUCLEOTIDE SEQUENCE [LARGE SCALE GENOMIC DNA]</scope>
    <source>
        <strain evidence="10 11">JCM 15716</strain>
    </source>
</reference>
<name>A0A3M8CWK0_9BACL</name>
<comment type="similarity">
    <text evidence="4">Belongs to the peptidase M29 family.</text>
</comment>
<protein>
    <submittedName>
        <fullName evidence="10">Aminopeptidase</fullName>
    </submittedName>
</protein>
<organism evidence="10 11">
    <name type="scientific">Brevibacillus fluminis</name>
    <dbReference type="NCBI Taxonomy" id="511487"/>
    <lineage>
        <taxon>Bacteria</taxon>
        <taxon>Bacillati</taxon>
        <taxon>Bacillota</taxon>
        <taxon>Bacilli</taxon>
        <taxon>Bacillales</taxon>
        <taxon>Paenibacillaceae</taxon>
        <taxon>Brevibacillus</taxon>
    </lineage>
</organism>